<sequence length="82" mass="9148">MAPQGRGNAIVVSVLLLLGMLLHCENIWAATYTVGDDNSWDFDIDTWPDGKTFRAGDVLMFNYGPREDDVNSLNQQGYMHGI</sequence>
<feature type="domain" description="Phytocyanin" evidence="2">
    <location>
        <begin position="30"/>
        <end position="82"/>
    </location>
</feature>
<feature type="chain" id="PRO_5043463329" evidence="1">
    <location>
        <begin position="30"/>
        <end position="82"/>
    </location>
</feature>
<dbReference type="InterPro" id="IPR003245">
    <property type="entry name" value="Phytocyanin_dom"/>
</dbReference>
<dbReference type="PROSITE" id="PS51485">
    <property type="entry name" value="PHYTOCYANIN"/>
    <property type="match status" value="1"/>
</dbReference>
<proteinExistence type="predicted"/>
<dbReference type="SUPFAM" id="SSF49503">
    <property type="entry name" value="Cupredoxins"/>
    <property type="match status" value="1"/>
</dbReference>
<reference evidence="3 4" key="1">
    <citation type="journal article" date="2018" name="Sci. Data">
        <title>The draft genome sequence of cork oak.</title>
        <authorList>
            <person name="Ramos A.M."/>
            <person name="Usie A."/>
            <person name="Barbosa P."/>
            <person name="Barros P.M."/>
            <person name="Capote T."/>
            <person name="Chaves I."/>
            <person name="Simoes F."/>
            <person name="Abreu I."/>
            <person name="Carrasquinho I."/>
            <person name="Faro C."/>
            <person name="Guimaraes J.B."/>
            <person name="Mendonca D."/>
            <person name="Nobrega F."/>
            <person name="Rodrigues L."/>
            <person name="Saibo N.J.M."/>
            <person name="Varela M.C."/>
            <person name="Egas C."/>
            <person name="Matos J."/>
            <person name="Miguel C.M."/>
            <person name="Oliveira M.M."/>
            <person name="Ricardo C.P."/>
            <person name="Goncalves S."/>
        </authorList>
    </citation>
    <scope>NUCLEOTIDE SEQUENCE [LARGE SCALE GENOMIC DNA]</scope>
    <source>
        <strain evidence="4">cv. HL8</strain>
    </source>
</reference>
<dbReference type="Proteomes" id="UP000237347">
    <property type="component" value="Unassembled WGS sequence"/>
</dbReference>
<evidence type="ECO:0000259" key="2">
    <source>
        <dbReference type="PROSITE" id="PS51485"/>
    </source>
</evidence>
<name>A0AAW0LJC8_QUESU</name>
<accession>A0AAW0LJC8</accession>
<keyword evidence="1" id="KW-0732">Signal</keyword>
<gene>
    <name evidence="3" type="primary">ARPN_2</name>
    <name evidence="3" type="ORF">CFP56_042945</name>
</gene>
<organism evidence="3 4">
    <name type="scientific">Quercus suber</name>
    <name type="common">Cork oak</name>
    <dbReference type="NCBI Taxonomy" id="58331"/>
    <lineage>
        <taxon>Eukaryota</taxon>
        <taxon>Viridiplantae</taxon>
        <taxon>Streptophyta</taxon>
        <taxon>Embryophyta</taxon>
        <taxon>Tracheophyta</taxon>
        <taxon>Spermatophyta</taxon>
        <taxon>Magnoliopsida</taxon>
        <taxon>eudicotyledons</taxon>
        <taxon>Gunneridae</taxon>
        <taxon>Pentapetalae</taxon>
        <taxon>rosids</taxon>
        <taxon>fabids</taxon>
        <taxon>Fagales</taxon>
        <taxon>Fagaceae</taxon>
        <taxon>Quercus</taxon>
    </lineage>
</organism>
<dbReference type="AlphaFoldDB" id="A0AAW0LJC8"/>
<evidence type="ECO:0000256" key="1">
    <source>
        <dbReference type="SAM" id="SignalP"/>
    </source>
</evidence>
<protein>
    <submittedName>
        <fullName evidence="3">Basic blue protein</fullName>
    </submittedName>
</protein>
<comment type="caution">
    <text evidence="3">The sequence shown here is derived from an EMBL/GenBank/DDBJ whole genome shotgun (WGS) entry which is preliminary data.</text>
</comment>
<dbReference type="Gene3D" id="2.60.40.420">
    <property type="entry name" value="Cupredoxins - blue copper proteins"/>
    <property type="match status" value="1"/>
</dbReference>
<dbReference type="InterPro" id="IPR008972">
    <property type="entry name" value="Cupredoxin"/>
</dbReference>
<dbReference type="GO" id="GO:0009055">
    <property type="term" value="F:electron transfer activity"/>
    <property type="evidence" value="ECO:0007669"/>
    <property type="project" value="InterPro"/>
</dbReference>
<dbReference type="EMBL" id="PKMF04000091">
    <property type="protein sequence ID" value="KAK7851137.1"/>
    <property type="molecule type" value="Genomic_DNA"/>
</dbReference>
<evidence type="ECO:0000313" key="3">
    <source>
        <dbReference type="EMBL" id="KAK7851137.1"/>
    </source>
</evidence>
<evidence type="ECO:0000313" key="4">
    <source>
        <dbReference type="Proteomes" id="UP000237347"/>
    </source>
</evidence>
<dbReference type="Pfam" id="PF02298">
    <property type="entry name" value="Cu_bind_like"/>
    <property type="match status" value="1"/>
</dbReference>
<keyword evidence="4" id="KW-1185">Reference proteome</keyword>
<feature type="signal peptide" evidence="1">
    <location>
        <begin position="1"/>
        <end position="29"/>
    </location>
</feature>